<feature type="region of interest" description="Disordered" evidence="12">
    <location>
        <begin position="1011"/>
        <end position="1053"/>
    </location>
</feature>
<evidence type="ECO:0000256" key="2">
    <source>
        <dbReference type="ARBA" id="ARBA00022475"/>
    </source>
</evidence>
<evidence type="ECO:0000256" key="5">
    <source>
        <dbReference type="ARBA" id="ARBA00022737"/>
    </source>
</evidence>
<comment type="caution">
    <text evidence="14">The sequence shown here is derived from an EMBL/GenBank/DDBJ whole genome shotgun (WGS) entry which is preliminary data.</text>
</comment>
<reference evidence="14 15" key="1">
    <citation type="submission" date="2018-07" db="EMBL/GenBank/DDBJ databases">
        <title>A high quality draft genome assembly of the barn swallow (H. rustica rustica).</title>
        <authorList>
            <person name="Formenti G."/>
            <person name="Chiara M."/>
            <person name="Poveda L."/>
            <person name="Francoijs K.-J."/>
            <person name="Bonisoli-Alquati A."/>
            <person name="Canova L."/>
            <person name="Gianfranceschi L."/>
            <person name="Horner D.S."/>
            <person name="Saino N."/>
        </authorList>
    </citation>
    <scope>NUCLEOTIDE SEQUENCE [LARGE SCALE GENOMIC DNA]</scope>
    <source>
        <strain evidence="14">Chelidonia</strain>
        <tissue evidence="14">Blood</tissue>
    </source>
</reference>
<gene>
    <name evidence="14" type="ORF">DUI87_16521</name>
</gene>
<feature type="domain" description="Cadherin" evidence="13">
    <location>
        <begin position="22"/>
        <end position="91"/>
    </location>
</feature>
<dbReference type="FunFam" id="2.60.40.60:FF:000007">
    <property type="entry name" value="Protocadherin alpha 2"/>
    <property type="match status" value="1"/>
</dbReference>
<dbReference type="SUPFAM" id="SSF49313">
    <property type="entry name" value="Cadherin-like"/>
    <property type="match status" value="5"/>
</dbReference>
<keyword evidence="5" id="KW-0677">Repeat</keyword>
<dbReference type="InterPro" id="IPR013164">
    <property type="entry name" value="Cadherin_N"/>
</dbReference>
<evidence type="ECO:0000256" key="9">
    <source>
        <dbReference type="ARBA" id="ARBA00023136"/>
    </source>
</evidence>
<sequence length="1299" mass="140932">MLPSERGVPSGGPGGGRGPKSTFRVLENSAPHLLDVDGESGLLYTKQRIDREALCRRSAKCQLSLEVFANDQEICMIKVEIQDLNDNAPSFPSDQVDMDISENAAPGTRFPLTSAHDPDAGDNGLRTYLLTRDDYGLFSLDVKSRGDGTKFPELVIQKPLDREEQSHHTLVLTALDGGDPPRSGTVQINVRLIDSNDNSPIFEAASYVVELPENAPLGTAVIDLNATDADEGTNGEVLYSFSGYAPERVRDLFSIDPQSGLIRVKGNLDYEESGLIEIDVQARDLGPNPIPAHCKVTVRLIDRNDNAPTIGFVSVRQGALSEAAPPGTVIALVRVTDRDSGKNGQLQCRVLGGGGGPGAVPFTLEENYDNFYTVVTDRPLDREAQDEYNVTIVARDGGNPPLNSTKSFSVRILDENDNPPRFSKNLYVLQVPENNIPGEYLGSVLAQDPDLGQNGTVSYSILPGHVGDVSIYTYVSVNPTNGAIYALRSFNYEQTKHFEFRVLAKDSGSPHRESNATVRVTVLDVNDNAPLIVLPALINDTAELQVPRNAGVGYPVGTVRALDSDFGESGRLTYEIVEGNEEHLFEMDPTSGEIRTLHPYWEELSPVAELVVKVSDHGKPSLSAVAKLIVRALAGPLPEAGEPQVNGEQHRRPHWDLSLPLIVTLSTVSIILLAAMITIAVKCKRENKEIRTYNCRIAEYSHPQLGGGGGSGGGGGGSGSGGGKGKKKKISKNDIMLVPSEGEDSRGPLNVMNVVSSPSLATSPMYFDYQTRLPLSSPRSEVMYLKPASNNLTVPQGHVGCHTSFTGQGTNASEAPPSRMSIIQIAQLTSTNTCGVKCYLVTRGFRLTQKDQQLNELLPDMAIILSHLKFRTGKSNQLRLPREVLGVSSLDVSNTKLDGSLSNLSWWKTDNFPAEPNYMGSRQQFVQSSSTFKDPERASLRDSGHGDSDQADSDQDTNKGSCCDMSVREALKMKTTSTKSQPLEQGTLDKVHVFFVLRITELETALQVGSHKSGIEGHNPLPSPAGHRLPGGSPGHHWLSGLSDLPPEQQGRGQRPIVGICGPARCEDGKFSEQEECVNCTDECRVLGHSDRCWMPQFPAASQAENADYRTNLFVPTVEANVETETYETVNPTGKKTFCTFGKDKREHTILIANVKPYLKAKRALSPLLQEVPSASSSPTKTCIEPCTSTKGPLDGCEVKSGALAEPSSQYLSTDSQYLSPSKQSKDASFIASDQMARAFADVHSRVSRDSSEMDSVLEQLDRSARDLGRESVDAEEVVREIDKLLQDCRGSDPVAIRK</sequence>
<accession>A0A3M0KIQ6</accession>
<dbReference type="FunFam" id="2.60.40.60:FF:000042">
    <property type="entry name" value="protocadherin-19 isoform X1"/>
    <property type="match status" value="1"/>
</dbReference>
<protein>
    <recommendedName>
        <fullName evidence="13">Cadherin domain-containing protein</fullName>
    </recommendedName>
</protein>
<feature type="compositionally biased region" description="Basic and acidic residues" evidence="12">
    <location>
        <begin position="933"/>
        <end position="948"/>
    </location>
</feature>
<keyword evidence="4" id="KW-0732">Signal</keyword>
<dbReference type="Proteomes" id="UP000269221">
    <property type="component" value="Unassembled WGS sequence"/>
</dbReference>
<feature type="region of interest" description="Disordered" evidence="12">
    <location>
        <begin position="923"/>
        <end position="962"/>
    </location>
</feature>
<dbReference type="Pfam" id="PF00028">
    <property type="entry name" value="Cadherin"/>
    <property type="match status" value="5"/>
</dbReference>
<evidence type="ECO:0000256" key="7">
    <source>
        <dbReference type="ARBA" id="ARBA00022889"/>
    </source>
</evidence>
<evidence type="ECO:0000256" key="1">
    <source>
        <dbReference type="ARBA" id="ARBA00004251"/>
    </source>
</evidence>
<dbReference type="InterPro" id="IPR002126">
    <property type="entry name" value="Cadherin-like_dom"/>
</dbReference>
<feature type="domain" description="Cadherin" evidence="13">
    <location>
        <begin position="312"/>
        <end position="422"/>
    </location>
</feature>
<dbReference type="CDD" id="cd11304">
    <property type="entry name" value="Cadherin_repeat"/>
    <property type="match status" value="6"/>
</dbReference>
<dbReference type="GO" id="GO:0007156">
    <property type="term" value="P:homophilic cell adhesion via plasma membrane adhesion molecules"/>
    <property type="evidence" value="ECO:0007669"/>
    <property type="project" value="InterPro"/>
</dbReference>
<dbReference type="PRINTS" id="PR00205">
    <property type="entry name" value="CADHERIN"/>
</dbReference>
<organism evidence="14 15">
    <name type="scientific">Hirundo rustica rustica</name>
    <dbReference type="NCBI Taxonomy" id="333673"/>
    <lineage>
        <taxon>Eukaryota</taxon>
        <taxon>Metazoa</taxon>
        <taxon>Chordata</taxon>
        <taxon>Craniata</taxon>
        <taxon>Vertebrata</taxon>
        <taxon>Euteleostomi</taxon>
        <taxon>Archelosauria</taxon>
        <taxon>Archosauria</taxon>
        <taxon>Dinosauria</taxon>
        <taxon>Saurischia</taxon>
        <taxon>Theropoda</taxon>
        <taxon>Coelurosauria</taxon>
        <taxon>Aves</taxon>
        <taxon>Neognathae</taxon>
        <taxon>Neoaves</taxon>
        <taxon>Telluraves</taxon>
        <taxon>Australaves</taxon>
        <taxon>Passeriformes</taxon>
        <taxon>Sylvioidea</taxon>
        <taxon>Hirundinidae</taxon>
        <taxon>Hirundo</taxon>
    </lineage>
</organism>
<dbReference type="PANTHER" id="PTHR24028:SF41">
    <property type="entry name" value="PROTOCADHERIN-17"/>
    <property type="match status" value="1"/>
</dbReference>
<keyword evidence="6 11" id="KW-0106">Calcium</keyword>
<dbReference type="PROSITE" id="PS50268">
    <property type="entry name" value="CADHERIN_2"/>
    <property type="match status" value="6"/>
</dbReference>
<evidence type="ECO:0000256" key="10">
    <source>
        <dbReference type="ARBA" id="ARBA00023180"/>
    </source>
</evidence>
<dbReference type="FunFam" id="2.60.40.60:FF:000001">
    <property type="entry name" value="Protocadherin alpha 2"/>
    <property type="match status" value="1"/>
</dbReference>
<dbReference type="InterPro" id="IPR015919">
    <property type="entry name" value="Cadherin-like_sf"/>
</dbReference>
<dbReference type="PROSITE" id="PS00232">
    <property type="entry name" value="CADHERIN_1"/>
    <property type="match status" value="3"/>
</dbReference>
<feature type="domain" description="Cadherin" evidence="13">
    <location>
        <begin position="423"/>
        <end position="532"/>
    </location>
</feature>
<feature type="region of interest" description="Disordered" evidence="12">
    <location>
        <begin position="1"/>
        <end position="23"/>
    </location>
</feature>
<evidence type="ECO:0000256" key="11">
    <source>
        <dbReference type="PROSITE-ProRule" id="PRU00043"/>
    </source>
</evidence>
<feature type="domain" description="Cadherin" evidence="13">
    <location>
        <begin position="203"/>
        <end position="310"/>
    </location>
</feature>
<evidence type="ECO:0000256" key="3">
    <source>
        <dbReference type="ARBA" id="ARBA00022692"/>
    </source>
</evidence>
<keyword evidence="7" id="KW-0130">Cell adhesion</keyword>
<evidence type="ECO:0000256" key="4">
    <source>
        <dbReference type="ARBA" id="ARBA00022729"/>
    </source>
</evidence>
<comment type="subcellular location">
    <subcellularLocation>
        <location evidence="1">Cell membrane</location>
        <topology evidence="1">Single-pass type I membrane protein</topology>
    </subcellularLocation>
</comment>
<dbReference type="EMBL" id="QRBI01000120">
    <property type="protein sequence ID" value="RMC07067.1"/>
    <property type="molecule type" value="Genomic_DNA"/>
</dbReference>
<dbReference type="InterPro" id="IPR050174">
    <property type="entry name" value="Protocadherin/Cadherin-CA"/>
</dbReference>
<feature type="region of interest" description="Disordered" evidence="12">
    <location>
        <begin position="706"/>
        <end position="733"/>
    </location>
</feature>
<evidence type="ECO:0000256" key="12">
    <source>
        <dbReference type="SAM" id="MobiDB-lite"/>
    </source>
</evidence>
<feature type="domain" description="Cadherin" evidence="13">
    <location>
        <begin position="92"/>
        <end position="202"/>
    </location>
</feature>
<keyword evidence="15" id="KW-1185">Reference proteome</keyword>
<dbReference type="OrthoDB" id="6252479at2759"/>
<dbReference type="FunFam" id="2.60.40.60:FF:000002">
    <property type="entry name" value="Protocadherin alpha 2"/>
    <property type="match status" value="1"/>
</dbReference>
<feature type="compositionally biased region" description="Polar residues" evidence="12">
    <location>
        <begin position="923"/>
        <end position="932"/>
    </location>
</feature>
<feature type="compositionally biased region" description="Gly residues" evidence="12">
    <location>
        <begin position="706"/>
        <end position="723"/>
    </location>
</feature>
<dbReference type="GO" id="GO:0005886">
    <property type="term" value="C:plasma membrane"/>
    <property type="evidence" value="ECO:0007669"/>
    <property type="project" value="UniProtKB-SubCell"/>
</dbReference>
<dbReference type="FunFam" id="2.60.40.60:FF:000105">
    <property type="entry name" value="Protocadherin 17"/>
    <property type="match status" value="1"/>
</dbReference>
<keyword evidence="9" id="KW-0472">Membrane</keyword>
<dbReference type="SMART" id="SM00112">
    <property type="entry name" value="CA"/>
    <property type="match status" value="6"/>
</dbReference>
<keyword evidence="8" id="KW-1133">Transmembrane helix</keyword>
<name>A0A3M0KIQ6_HIRRU</name>
<evidence type="ECO:0000259" key="13">
    <source>
        <dbReference type="PROSITE" id="PS50268"/>
    </source>
</evidence>
<feature type="compositionally biased region" description="Gly residues" evidence="12">
    <location>
        <begin position="9"/>
        <end position="18"/>
    </location>
</feature>
<keyword evidence="2" id="KW-1003">Cell membrane</keyword>
<dbReference type="GO" id="GO:0005509">
    <property type="term" value="F:calcium ion binding"/>
    <property type="evidence" value="ECO:0007669"/>
    <property type="project" value="UniProtKB-UniRule"/>
</dbReference>
<proteinExistence type="predicted"/>
<evidence type="ECO:0000256" key="6">
    <source>
        <dbReference type="ARBA" id="ARBA00022837"/>
    </source>
</evidence>
<keyword evidence="3" id="KW-0812">Transmembrane</keyword>
<evidence type="ECO:0000256" key="8">
    <source>
        <dbReference type="ARBA" id="ARBA00022989"/>
    </source>
</evidence>
<dbReference type="STRING" id="333673.A0A3M0KIQ6"/>
<feature type="domain" description="Cadherin" evidence="13">
    <location>
        <begin position="538"/>
        <end position="645"/>
    </location>
</feature>
<keyword evidence="10" id="KW-0325">Glycoprotein</keyword>
<dbReference type="Gene3D" id="2.60.40.60">
    <property type="entry name" value="Cadherins"/>
    <property type="match status" value="6"/>
</dbReference>
<evidence type="ECO:0000313" key="14">
    <source>
        <dbReference type="EMBL" id="RMC07067.1"/>
    </source>
</evidence>
<dbReference type="InterPro" id="IPR020894">
    <property type="entry name" value="Cadherin_CS"/>
</dbReference>
<dbReference type="PANTHER" id="PTHR24028">
    <property type="entry name" value="CADHERIN-87A"/>
    <property type="match status" value="1"/>
</dbReference>
<dbReference type="Pfam" id="PF08266">
    <property type="entry name" value="Cadherin_2"/>
    <property type="match status" value="1"/>
</dbReference>
<evidence type="ECO:0000313" key="15">
    <source>
        <dbReference type="Proteomes" id="UP000269221"/>
    </source>
</evidence>